<dbReference type="Pfam" id="PF00923">
    <property type="entry name" value="TAL_FSA"/>
    <property type="match status" value="1"/>
</dbReference>
<protein>
    <recommendedName>
        <fullName evidence="6">Transaldolase</fullName>
    </recommendedName>
</protein>
<evidence type="ECO:0000256" key="1">
    <source>
        <dbReference type="ARBA" id="ARBA00004496"/>
    </source>
</evidence>
<dbReference type="SUPFAM" id="SSF51569">
    <property type="entry name" value="Aldolase"/>
    <property type="match status" value="1"/>
</dbReference>
<keyword evidence="3" id="KW-0704">Schiff base</keyword>
<dbReference type="PANTHER" id="PTHR10683">
    <property type="entry name" value="TRANSALDOLASE"/>
    <property type="match status" value="1"/>
</dbReference>
<dbReference type="InterPro" id="IPR013785">
    <property type="entry name" value="Aldolase_TIM"/>
</dbReference>
<dbReference type="GO" id="GO:0005737">
    <property type="term" value="C:cytoplasm"/>
    <property type="evidence" value="ECO:0007669"/>
    <property type="project" value="UniProtKB-SubCell"/>
</dbReference>
<reference evidence="4 5" key="1">
    <citation type="submission" date="2016-04" db="EMBL/GenBank/DDBJ databases">
        <title>Draft genome sequence of Aeribacillus pallidus 8m3 from petroleum reservoir.</title>
        <authorList>
            <person name="Poltaraus A.B."/>
            <person name="Nazina T.N."/>
            <person name="Tourova T.P."/>
            <person name="Malakho S.M."/>
            <person name="Korshunova A.V."/>
            <person name="Sokolova D.S."/>
        </authorList>
    </citation>
    <scope>NUCLEOTIDE SEQUENCE [LARGE SCALE GENOMIC DNA]</scope>
    <source>
        <strain evidence="4 5">8m3</strain>
    </source>
</reference>
<sequence length="222" mass="24885">MDIYLDTANEQEIEFASKYGFLAGITTNPSIISKENREFRQIIVDISSKINGEVWCQVTGETAEEMILEGREMSTWGKDIVIKLPMTEEGLSAAYQLKQEGIKVNMTLIYTLPQVVLAAKAGVDFISPYIGRMDDHAIDGLQFIKEAKEIIHQMHAETKVIGASIRNPQVVVDLAKSGADAVTMPFYIFKKMFASDLTNIGLKGFLNDWKQYQSAKKSEKSY</sequence>
<keyword evidence="5" id="KW-1185">Reference proteome</keyword>
<dbReference type="GO" id="GO:0016832">
    <property type="term" value="F:aldehyde-lyase activity"/>
    <property type="evidence" value="ECO:0007669"/>
    <property type="project" value="InterPro"/>
</dbReference>
<dbReference type="InterPro" id="IPR018225">
    <property type="entry name" value="Transaldolase_AS"/>
</dbReference>
<dbReference type="GO" id="GO:0005975">
    <property type="term" value="P:carbohydrate metabolic process"/>
    <property type="evidence" value="ECO:0007669"/>
    <property type="project" value="InterPro"/>
</dbReference>
<dbReference type="EMBL" id="LWBR01000065">
    <property type="protein sequence ID" value="KZN95120.1"/>
    <property type="molecule type" value="Genomic_DNA"/>
</dbReference>
<evidence type="ECO:0000313" key="4">
    <source>
        <dbReference type="EMBL" id="KZN95120.1"/>
    </source>
</evidence>
<dbReference type="FunFam" id="3.20.20.70:FF:000018">
    <property type="entry name" value="Probable transaldolase"/>
    <property type="match status" value="1"/>
</dbReference>
<dbReference type="PROSITE" id="PS01054">
    <property type="entry name" value="TRANSALDOLASE_1"/>
    <property type="match status" value="1"/>
</dbReference>
<dbReference type="RefSeq" id="WP_063389249.1">
    <property type="nucleotide sequence ID" value="NZ_LWBR01000065.1"/>
</dbReference>
<dbReference type="PANTHER" id="PTHR10683:SF36">
    <property type="entry name" value="TRANSALDOLASE"/>
    <property type="match status" value="1"/>
</dbReference>
<dbReference type="AlphaFoldDB" id="A0A165WMS4"/>
<comment type="subcellular location">
    <subcellularLocation>
        <location evidence="1">Cytoplasm</location>
    </subcellularLocation>
</comment>
<accession>A0A165WMS4</accession>
<dbReference type="Proteomes" id="UP000076476">
    <property type="component" value="Unassembled WGS sequence"/>
</dbReference>
<dbReference type="OrthoDB" id="9807051at2"/>
<evidence type="ECO:0000313" key="5">
    <source>
        <dbReference type="Proteomes" id="UP000076476"/>
    </source>
</evidence>
<dbReference type="CDD" id="cd00956">
    <property type="entry name" value="Transaldolase_FSA"/>
    <property type="match status" value="1"/>
</dbReference>
<evidence type="ECO:0008006" key="6">
    <source>
        <dbReference type="Google" id="ProtNLM"/>
    </source>
</evidence>
<dbReference type="InterPro" id="IPR001585">
    <property type="entry name" value="TAL/FSA"/>
</dbReference>
<dbReference type="STRING" id="33936.AZI98_15965"/>
<dbReference type="Gene3D" id="3.20.20.70">
    <property type="entry name" value="Aldolase class I"/>
    <property type="match status" value="1"/>
</dbReference>
<name>A0A165WMS4_9BACI</name>
<organism evidence="4 5">
    <name type="scientific">Aeribacillus pallidus</name>
    <dbReference type="NCBI Taxonomy" id="33936"/>
    <lineage>
        <taxon>Bacteria</taxon>
        <taxon>Bacillati</taxon>
        <taxon>Bacillota</taxon>
        <taxon>Bacilli</taxon>
        <taxon>Bacillales</taxon>
        <taxon>Bacillaceae</taxon>
        <taxon>Aeribacillus</taxon>
    </lineage>
</organism>
<evidence type="ECO:0000256" key="2">
    <source>
        <dbReference type="ARBA" id="ARBA00022490"/>
    </source>
</evidence>
<gene>
    <name evidence="4" type="ORF">AZI98_15965</name>
</gene>
<proteinExistence type="predicted"/>
<comment type="caution">
    <text evidence="4">The sequence shown here is derived from an EMBL/GenBank/DDBJ whole genome shotgun (WGS) entry which is preliminary data.</text>
</comment>
<dbReference type="InterPro" id="IPR033919">
    <property type="entry name" value="TSA/FSA_arc/bac"/>
</dbReference>
<evidence type="ECO:0000256" key="3">
    <source>
        <dbReference type="ARBA" id="ARBA00023270"/>
    </source>
</evidence>
<keyword evidence="2" id="KW-0963">Cytoplasm</keyword>